<evidence type="ECO:0000256" key="1">
    <source>
        <dbReference type="ARBA" id="ARBA00007689"/>
    </source>
</evidence>
<sequence length="118" mass="12915">MRFLCVYKPSKPEGTPPSETEMMEMGKLISDMTNEGVLLATEGCLPSALGARVRKSGDDFKVTDGPFTEAKEVVGGFALIEVRSKQEAIEQTRRFLKVAGDGECEIRQICEVPSMQLA</sequence>
<dbReference type="Pfam" id="PF03795">
    <property type="entry name" value="YCII"/>
    <property type="match status" value="1"/>
</dbReference>
<evidence type="ECO:0000259" key="2">
    <source>
        <dbReference type="Pfam" id="PF03795"/>
    </source>
</evidence>
<dbReference type="EMBL" id="BMJB01000003">
    <property type="protein sequence ID" value="GGA77291.1"/>
    <property type="molecule type" value="Genomic_DNA"/>
</dbReference>
<dbReference type="PANTHER" id="PTHR35174:SF1">
    <property type="entry name" value="BLL0086 PROTEIN"/>
    <property type="match status" value="1"/>
</dbReference>
<comment type="caution">
    <text evidence="3">The sequence shown here is derived from an EMBL/GenBank/DDBJ whole genome shotgun (WGS) entry which is preliminary data.</text>
</comment>
<dbReference type="InterPro" id="IPR011008">
    <property type="entry name" value="Dimeric_a/b-barrel"/>
</dbReference>
<reference evidence="3" key="2">
    <citation type="submission" date="2020-09" db="EMBL/GenBank/DDBJ databases">
        <authorList>
            <person name="Sun Q."/>
            <person name="Zhou Y."/>
        </authorList>
    </citation>
    <scope>NUCLEOTIDE SEQUENCE</scope>
    <source>
        <strain evidence="3">CGMCC 1.15447</strain>
    </source>
</reference>
<dbReference type="AlphaFoldDB" id="A0A916W8R5"/>
<keyword evidence="4" id="KW-1185">Reference proteome</keyword>
<dbReference type="PANTHER" id="PTHR35174">
    <property type="entry name" value="BLL7171 PROTEIN-RELATED"/>
    <property type="match status" value="1"/>
</dbReference>
<feature type="domain" description="YCII-related" evidence="2">
    <location>
        <begin position="1"/>
        <end position="111"/>
    </location>
</feature>
<dbReference type="Gene3D" id="3.30.70.1060">
    <property type="entry name" value="Dimeric alpha+beta barrel"/>
    <property type="match status" value="1"/>
</dbReference>
<dbReference type="InterPro" id="IPR005545">
    <property type="entry name" value="YCII"/>
</dbReference>
<name>A0A916W8R5_9BACT</name>
<reference evidence="3" key="1">
    <citation type="journal article" date="2014" name="Int. J. Syst. Evol. Microbiol.">
        <title>Complete genome sequence of Corynebacterium casei LMG S-19264T (=DSM 44701T), isolated from a smear-ripened cheese.</title>
        <authorList>
            <consortium name="US DOE Joint Genome Institute (JGI-PGF)"/>
            <person name="Walter F."/>
            <person name="Albersmeier A."/>
            <person name="Kalinowski J."/>
            <person name="Ruckert C."/>
        </authorList>
    </citation>
    <scope>NUCLEOTIDE SEQUENCE</scope>
    <source>
        <strain evidence="3">CGMCC 1.15447</strain>
    </source>
</reference>
<evidence type="ECO:0000313" key="3">
    <source>
        <dbReference type="EMBL" id="GGA77291.1"/>
    </source>
</evidence>
<dbReference type="Proteomes" id="UP000648801">
    <property type="component" value="Unassembled WGS sequence"/>
</dbReference>
<gene>
    <name evidence="3" type="ORF">GCM10011507_30700</name>
</gene>
<accession>A0A916W8R5</accession>
<proteinExistence type="inferred from homology"/>
<comment type="similarity">
    <text evidence="1">Belongs to the YciI family.</text>
</comment>
<protein>
    <submittedName>
        <fullName evidence="3">Transcriptional regulator</fullName>
    </submittedName>
</protein>
<organism evidence="3 4">
    <name type="scientific">Edaphobacter acidisoli</name>
    <dbReference type="NCBI Taxonomy" id="2040573"/>
    <lineage>
        <taxon>Bacteria</taxon>
        <taxon>Pseudomonadati</taxon>
        <taxon>Acidobacteriota</taxon>
        <taxon>Terriglobia</taxon>
        <taxon>Terriglobales</taxon>
        <taxon>Acidobacteriaceae</taxon>
        <taxon>Edaphobacter</taxon>
    </lineage>
</organism>
<dbReference type="RefSeq" id="WP_188760423.1">
    <property type="nucleotide sequence ID" value="NZ_BMJB01000003.1"/>
</dbReference>
<dbReference type="SUPFAM" id="SSF54909">
    <property type="entry name" value="Dimeric alpha+beta barrel"/>
    <property type="match status" value="1"/>
</dbReference>
<evidence type="ECO:0000313" key="4">
    <source>
        <dbReference type="Proteomes" id="UP000648801"/>
    </source>
</evidence>